<keyword evidence="6" id="KW-1003">Cell membrane</keyword>
<protein>
    <recommendedName>
        <fullName evidence="4">Sugar transporter SWEET1</fullName>
    </recommendedName>
</protein>
<keyword evidence="15" id="KW-1185">Reference proteome</keyword>
<dbReference type="Gene3D" id="1.20.1280.290">
    <property type="match status" value="2"/>
</dbReference>
<evidence type="ECO:0000256" key="9">
    <source>
        <dbReference type="ARBA" id="ARBA00022737"/>
    </source>
</evidence>
<keyword evidence="8 13" id="KW-0812">Transmembrane</keyword>
<evidence type="ECO:0000256" key="13">
    <source>
        <dbReference type="SAM" id="Phobius"/>
    </source>
</evidence>
<feature type="transmembrane region" description="Helical" evidence="13">
    <location>
        <begin position="122"/>
        <end position="145"/>
    </location>
</feature>
<evidence type="ECO:0000313" key="14">
    <source>
        <dbReference type="EMBL" id="KAK9501833.1"/>
    </source>
</evidence>
<dbReference type="EMBL" id="JAPXFL010000009">
    <property type="protein sequence ID" value="KAK9501833.1"/>
    <property type="molecule type" value="Genomic_DNA"/>
</dbReference>
<evidence type="ECO:0000256" key="8">
    <source>
        <dbReference type="ARBA" id="ARBA00022692"/>
    </source>
</evidence>
<comment type="similarity">
    <text evidence="3">Belongs to the SWEET sugar transporter family.</text>
</comment>
<dbReference type="Pfam" id="PF03083">
    <property type="entry name" value="MtN3_slv"/>
    <property type="match status" value="2"/>
</dbReference>
<comment type="caution">
    <text evidence="14">The sequence shown here is derived from an EMBL/GenBank/DDBJ whole genome shotgun (WGS) entry which is preliminary data.</text>
</comment>
<proteinExistence type="inferred from homology"/>
<dbReference type="PANTHER" id="PTHR10791:SF5">
    <property type="entry name" value="SUGAR TRANSPORTER SWEET"/>
    <property type="match status" value="1"/>
</dbReference>
<dbReference type="GO" id="GO:0005886">
    <property type="term" value="C:plasma membrane"/>
    <property type="evidence" value="ECO:0007669"/>
    <property type="project" value="UniProtKB-SubCell"/>
</dbReference>
<keyword evidence="9" id="KW-0677">Repeat</keyword>
<feature type="transmembrane region" description="Helical" evidence="13">
    <location>
        <begin position="157"/>
        <end position="178"/>
    </location>
</feature>
<feature type="transmembrane region" description="Helical" evidence="13">
    <location>
        <begin position="69"/>
        <end position="89"/>
    </location>
</feature>
<keyword evidence="12 13" id="KW-0472">Membrane</keyword>
<accession>A0AAW1CVQ4</accession>
<name>A0AAW1CVQ4_9HEMI</name>
<evidence type="ECO:0000313" key="15">
    <source>
        <dbReference type="Proteomes" id="UP001461498"/>
    </source>
</evidence>
<evidence type="ECO:0000256" key="1">
    <source>
        <dbReference type="ARBA" id="ARBA00004651"/>
    </source>
</evidence>
<evidence type="ECO:0000256" key="12">
    <source>
        <dbReference type="ARBA" id="ARBA00023136"/>
    </source>
</evidence>
<reference evidence="14 15" key="1">
    <citation type="submission" date="2022-12" db="EMBL/GenBank/DDBJ databases">
        <title>Chromosome-level genome assembly of true bugs.</title>
        <authorList>
            <person name="Ma L."/>
            <person name="Li H."/>
        </authorList>
    </citation>
    <scope>NUCLEOTIDE SEQUENCE [LARGE SCALE GENOMIC DNA]</scope>
    <source>
        <strain evidence="14">Lab_2022b</strain>
    </source>
</reference>
<dbReference type="InterPro" id="IPR004316">
    <property type="entry name" value="SWEET_rpt"/>
</dbReference>
<dbReference type="InterPro" id="IPR047664">
    <property type="entry name" value="SWEET"/>
</dbReference>
<evidence type="ECO:0000256" key="5">
    <source>
        <dbReference type="ARBA" id="ARBA00022448"/>
    </source>
</evidence>
<evidence type="ECO:0000256" key="3">
    <source>
        <dbReference type="ARBA" id="ARBA00007809"/>
    </source>
</evidence>
<keyword evidence="10 13" id="KW-1133">Transmembrane helix</keyword>
<dbReference type="GO" id="GO:0000139">
    <property type="term" value="C:Golgi membrane"/>
    <property type="evidence" value="ECO:0007669"/>
    <property type="project" value="UniProtKB-SubCell"/>
</dbReference>
<keyword evidence="5" id="KW-0813">Transport</keyword>
<keyword evidence="11" id="KW-0333">Golgi apparatus</keyword>
<evidence type="ECO:0000256" key="11">
    <source>
        <dbReference type="ARBA" id="ARBA00023034"/>
    </source>
</evidence>
<keyword evidence="7" id="KW-0762">Sugar transport</keyword>
<evidence type="ECO:0000256" key="2">
    <source>
        <dbReference type="ARBA" id="ARBA00004653"/>
    </source>
</evidence>
<gene>
    <name evidence="14" type="ORF">O3M35_012488</name>
</gene>
<evidence type="ECO:0000256" key="4">
    <source>
        <dbReference type="ARBA" id="ARBA00021741"/>
    </source>
</evidence>
<dbReference type="Proteomes" id="UP001461498">
    <property type="component" value="Unassembled WGS sequence"/>
</dbReference>
<dbReference type="FunFam" id="1.20.1280.290:FF:000004">
    <property type="entry name" value="Sugar transporter SWEET"/>
    <property type="match status" value="1"/>
</dbReference>
<evidence type="ECO:0000256" key="10">
    <source>
        <dbReference type="ARBA" id="ARBA00022989"/>
    </source>
</evidence>
<dbReference type="GO" id="GO:0051119">
    <property type="term" value="F:sugar transmembrane transporter activity"/>
    <property type="evidence" value="ECO:0007669"/>
    <property type="project" value="InterPro"/>
</dbReference>
<feature type="transmembrane region" description="Helical" evidence="13">
    <location>
        <begin position="184"/>
        <end position="205"/>
    </location>
</feature>
<evidence type="ECO:0000256" key="6">
    <source>
        <dbReference type="ARBA" id="ARBA00022475"/>
    </source>
</evidence>
<comment type="subcellular location">
    <subcellularLocation>
        <location evidence="1">Cell membrane</location>
        <topology evidence="1">Multi-pass membrane protein</topology>
    </subcellularLocation>
    <subcellularLocation>
        <location evidence="2">Golgi apparatus membrane</location>
        <topology evidence="2">Multi-pass membrane protein</topology>
    </subcellularLocation>
</comment>
<dbReference type="PANTHER" id="PTHR10791">
    <property type="entry name" value="RAG1-ACTIVATING PROTEIN 1"/>
    <property type="match status" value="1"/>
</dbReference>
<sequence>MVLKDYKDIVGAAAGFTTTAQCFAPAFICKDIIKQKSTDNIDPTPFIGGIGISLLMLQHGLILNDPAMIPVNIFGFTLNIIYLSIYLLYSDDKLSVFRSLGKVIAGAGVLIGYAQIENKDRIEFTFGIIVTVMMLSLIGAPLLNLKEIIRSKDTSALPFPLILSGSVVTSLWLLYGIIIENVFIQIQNVVGFTLCFTQLVLCFMYPGKPRKKVE</sequence>
<organism evidence="14 15">
    <name type="scientific">Rhynocoris fuscipes</name>
    <dbReference type="NCBI Taxonomy" id="488301"/>
    <lineage>
        <taxon>Eukaryota</taxon>
        <taxon>Metazoa</taxon>
        <taxon>Ecdysozoa</taxon>
        <taxon>Arthropoda</taxon>
        <taxon>Hexapoda</taxon>
        <taxon>Insecta</taxon>
        <taxon>Pterygota</taxon>
        <taxon>Neoptera</taxon>
        <taxon>Paraneoptera</taxon>
        <taxon>Hemiptera</taxon>
        <taxon>Heteroptera</taxon>
        <taxon>Panheteroptera</taxon>
        <taxon>Cimicomorpha</taxon>
        <taxon>Reduviidae</taxon>
        <taxon>Harpactorinae</taxon>
        <taxon>Harpactorini</taxon>
        <taxon>Rhynocoris</taxon>
    </lineage>
</organism>
<feature type="transmembrane region" description="Helical" evidence="13">
    <location>
        <begin position="96"/>
        <end position="116"/>
    </location>
</feature>
<feature type="transmembrane region" description="Helical" evidence="13">
    <location>
        <begin position="44"/>
        <end position="63"/>
    </location>
</feature>
<evidence type="ECO:0000256" key="7">
    <source>
        <dbReference type="ARBA" id="ARBA00022597"/>
    </source>
</evidence>
<dbReference type="AlphaFoldDB" id="A0AAW1CVQ4"/>